<dbReference type="EMBL" id="BBNU01000014">
    <property type="protein sequence ID" value="GAL81138.1"/>
    <property type="molecule type" value="Genomic_DNA"/>
</dbReference>
<gene>
    <name evidence="1" type="ORF">JCM19274_3882</name>
</gene>
<reference evidence="1 2" key="1">
    <citation type="journal article" date="2014" name="Genome Announc.">
        <title>Draft Genome Sequences of Marine Flavobacterium Algibacter lectus Strains SS8 and NR4.</title>
        <authorList>
            <person name="Takatani N."/>
            <person name="Nakanishi M."/>
            <person name="Meirelles P."/>
            <person name="Mino S."/>
            <person name="Suda W."/>
            <person name="Oshima K."/>
            <person name="Hattori M."/>
            <person name="Ohkuma M."/>
            <person name="Hosokawa M."/>
            <person name="Miyashita K."/>
            <person name="Thompson F.L."/>
            <person name="Niwa A."/>
            <person name="Sawabe T."/>
            <person name="Sawabe T."/>
        </authorList>
    </citation>
    <scope>NUCLEOTIDE SEQUENCE [LARGE SCALE GENOMIC DNA]</scope>
    <source>
        <strain evidence="2">JCM19274</strain>
    </source>
</reference>
<dbReference type="PROSITE" id="PS51257">
    <property type="entry name" value="PROKAR_LIPOPROTEIN"/>
    <property type="match status" value="1"/>
</dbReference>
<dbReference type="Gene3D" id="3.40.50.1820">
    <property type="entry name" value="alpha/beta hydrolase"/>
    <property type="match status" value="1"/>
</dbReference>
<organism evidence="1 2">
    <name type="scientific">Algibacter lectus</name>
    <dbReference type="NCBI Taxonomy" id="221126"/>
    <lineage>
        <taxon>Bacteria</taxon>
        <taxon>Pseudomonadati</taxon>
        <taxon>Bacteroidota</taxon>
        <taxon>Flavobacteriia</taxon>
        <taxon>Flavobacteriales</taxon>
        <taxon>Flavobacteriaceae</taxon>
        <taxon>Algibacter</taxon>
    </lineage>
</organism>
<evidence type="ECO:0000313" key="1">
    <source>
        <dbReference type="EMBL" id="GAL81138.1"/>
    </source>
</evidence>
<accession>A0A090WY01</accession>
<dbReference type="PANTHER" id="PTHR48098">
    <property type="entry name" value="ENTEROCHELIN ESTERASE-RELATED"/>
    <property type="match status" value="1"/>
</dbReference>
<dbReference type="InterPro" id="IPR050583">
    <property type="entry name" value="Mycobacterial_A85_antigen"/>
</dbReference>
<proteinExistence type="predicted"/>
<name>A0A090WY01_9FLAO</name>
<dbReference type="InterPro" id="IPR029058">
    <property type="entry name" value="AB_hydrolase_fold"/>
</dbReference>
<dbReference type="AlphaFoldDB" id="A0A090WY01"/>
<protein>
    <submittedName>
        <fullName evidence="1">Putative esterase</fullName>
    </submittedName>
</protein>
<dbReference type="InterPro" id="IPR000801">
    <property type="entry name" value="Esterase-like"/>
</dbReference>
<dbReference type="Pfam" id="PF00756">
    <property type="entry name" value="Esterase"/>
    <property type="match status" value="1"/>
</dbReference>
<sequence length="325" mass="37148">MKFSIIVVSVLLFISCKEMAKSDGFVKEELITKPMIRILENAQLAGGTLLRMDSLASKYITPRPVDVWLPENYSEDKKYAVLYMHDGQNLFDSTTTWNQQEWKVDEWGGLKLVEEDIIKDFIVVGIHNIPEIRWQDLFPEKAINYLSEADKKAIISEAESRDFSLKFKGDNYLKFLVEELKPLIDSQFSVYINQENTVVSGSSMGGLMSMYALCEYPDIFGGGAACLSTHWEGAEPKENNPIAQAILDYMEVNLPNPESHRIYFDYGTETLDAYYPKFTPEINRILKARGYTSDNSANLEFKGADHSENSWNKRLDIPLTFLLKK</sequence>
<comment type="caution">
    <text evidence="1">The sequence shown here is derived from an EMBL/GenBank/DDBJ whole genome shotgun (WGS) entry which is preliminary data.</text>
</comment>
<dbReference type="RefSeq" id="WP_042499474.1">
    <property type="nucleotide sequence ID" value="NZ_BBNU01000014.1"/>
</dbReference>
<dbReference type="SUPFAM" id="SSF53474">
    <property type="entry name" value="alpha/beta-Hydrolases"/>
    <property type="match status" value="1"/>
</dbReference>
<dbReference type="Proteomes" id="UP000029643">
    <property type="component" value="Unassembled WGS sequence"/>
</dbReference>
<dbReference type="PANTHER" id="PTHR48098:SF6">
    <property type="entry name" value="FERRI-BACILLIBACTIN ESTERASE BESA"/>
    <property type="match status" value="1"/>
</dbReference>
<evidence type="ECO:0000313" key="2">
    <source>
        <dbReference type="Proteomes" id="UP000029643"/>
    </source>
</evidence>